<evidence type="ECO:0000313" key="4">
    <source>
        <dbReference type="Proteomes" id="UP001501126"/>
    </source>
</evidence>
<reference evidence="3 4" key="1">
    <citation type="journal article" date="2019" name="Int. J. Syst. Evol. Microbiol.">
        <title>The Global Catalogue of Microorganisms (GCM) 10K type strain sequencing project: providing services to taxonomists for standard genome sequencing and annotation.</title>
        <authorList>
            <consortium name="The Broad Institute Genomics Platform"/>
            <consortium name="The Broad Institute Genome Sequencing Center for Infectious Disease"/>
            <person name="Wu L."/>
            <person name="Ma J."/>
        </authorList>
    </citation>
    <scope>NUCLEOTIDE SEQUENCE [LARGE SCALE GENOMIC DNA]</scope>
    <source>
        <strain evidence="3 4">JCM 16083</strain>
    </source>
</reference>
<evidence type="ECO:0000259" key="2">
    <source>
        <dbReference type="Pfam" id="PF18962"/>
    </source>
</evidence>
<sequence length="1346" mass="148616">MHGAMAQNPYWSLTPDYYNVNASSTSGLPQPTELPDGTPITFAYPSLYYQGETARYASNVIRNQSGEIEFFIIDAFVYDKYGYAITTLQVATGDATGSSEILVVPDPANCNRYYIVSTTVNSGNYEKLPYLFSLDMSLPNDIYLDYNCDLKGALVPMQYFPGNPPQPVFYIEIDDISKGSFIPPDPGPGKRSGVFLASSKKRTDGSYKVFISNGDGVFTFTVDATGFNFTNLFAFPGSAFNPADVRGEMDIAELSNGNYRIAVPYKNGPYSIGGQHVEQRLYTAELNSSGLVVPGTEKIFNTLKYNPGGVNQSARYRGVEFSEDGRYLYVTHTVSALDPNAFEYYDYSNPTSGLNPISLPVGLNQSDFAFSMIERGFNNDLYLANQNGLYRLADMSNPASAITHISTFSRTPTYEGQNPLTSSLKMYMLPDQIDGMDYDAHFNTSVQCCLDSKGFNVGIYTATTNATWSVSNPLNNGSLVATIEKELRIPAGVTITISGMTLKFAPGAHLVIENGATSSQQGGKLILNNTTLTSDDRCSNSLTWLGVEVWGNQLLSQGSITSSNQGRLIMNNSKIENASIGVLVSKRKVTTSQSGCAMDEIYQSFSFDNNRNGGIIQVTNSELLNNQRGVWFRPYESTVNNLSYLKTSDFIWNDNINTSVQDHAKLETVYGITFNGCNFKNDITTGSYALGGYGIYARESQFYVTPFCSSIYVGQPCNYTVPNTFQNLNFGIRTWNNINTWTFTCIESLFQNNRYGIYVSNTKNESIQKNTFEVREATYQTSGISLYGSSGYKVQENELYEYDNATITNGNGQSYGIVVNGSGESANEIYKNYFHNLKIGGQTEGINGTYVPNPDNSVIHGLQWLCNDFQHDIYSHDLTLMNGRMNYHQGVASGGTSYLDAKKKVANNKFSLTGEPTTDQHDIFVSNNSQHLSYAYIKAPRHEPDSYTFSNNLYGNVVDINEALWGGVSILEDAGTCPSKIRTIGGPIIDGPPFLGMEIQQTELLAQIDGGQTDNLLRLIDQGTSDQIRDILLSKSPYLSDEVLIKYVNSNPPSSDLLQVMQVNSGLSDAVKEVLTNHAMPNGIANQIADAQNKPSPRAQLFSEINYLEHQIEMGYAALTNEVLLGDYTPAELQELAKALQQNDNSSQANLLLAVYTYLGEQDNIRKQKQAILALNSNPEYVKLANLKATITNNKTVSEILTESPDLFGELDELISNTSDEILIASVQSILDALSDNDEVPAFLTADNIPNESKHQQRKEIDLTRSFNVSIYPNPTSGIVHFDYPDKGKGTMEIQVINLKGQIVAEFLARDIHHTQIDLSYLGKGYYLVKIKLDGQVLETQKLELL</sequence>
<organism evidence="3 4">
    <name type="scientific">Wandonia haliotis</name>
    <dbReference type="NCBI Taxonomy" id="574963"/>
    <lineage>
        <taxon>Bacteria</taxon>
        <taxon>Pseudomonadati</taxon>
        <taxon>Bacteroidota</taxon>
        <taxon>Flavobacteriia</taxon>
        <taxon>Flavobacteriales</taxon>
        <taxon>Crocinitomicaceae</taxon>
        <taxon>Wandonia</taxon>
    </lineage>
</organism>
<dbReference type="NCBIfam" id="TIGR04183">
    <property type="entry name" value="Por_Secre_tail"/>
    <property type="match status" value="1"/>
</dbReference>
<feature type="domain" description="Secretion system C-terminal sorting" evidence="2">
    <location>
        <begin position="1271"/>
        <end position="1338"/>
    </location>
</feature>
<evidence type="ECO:0000256" key="1">
    <source>
        <dbReference type="ARBA" id="ARBA00022729"/>
    </source>
</evidence>
<comment type="caution">
    <text evidence="3">The sequence shown here is derived from an EMBL/GenBank/DDBJ whole genome shotgun (WGS) entry which is preliminary data.</text>
</comment>
<gene>
    <name evidence="3" type="ORF">GCM10009118_12990</name>
</gene>
<dbReference type="InterPro" id="IPR026444">
    <property type="entry name" value="Secre_tail"/>
</dbReference>
<proteinExistence type="predicted"/>
<evidence type="ECO:0000313" key="3">
    <source>
        <dbReference type="EMBL" id="GAA0874891.1"/>
    </source>
</evidence>
<dbReference type="EMBL" id="BAAAFH010000007">
    <property type="protein sequence ID" value="GAA0874891.1"/>
    <property type="molecule type" value="Genomic_DNA"/>
</dbReference>
<keyword evidence="1" id="KW-0732">Signal</keyword>
<dbReference type="Proteomes" id="UP001501126">
    <property type="component" value="Unassembled WGS sequence"/>
</dbReference>
<protein>
    <recommendedName>
        <fullName evidence="2">Secretion system C-terminal sorting domain-containing protein</fullName>
    </recommendedName>
</protein>
<dbReference type="Pfam" id="PF18962">
    <property type="entry name" value="Por_Secre_tail"/>
    <property type="match status" value="1"/>
</dbReference>
<name>A0ABN1MNI7_9FLAO</name>
<keyword evidence="4" id="KW-1185">Reference proteome</keyword>
<accession>A0ABN1MNI7</accession>
<dbReference type="InterPro" id="IPR011045">
    <property type="entry name" value="N2O_reductase_N"/>
</dbReference>
<dbReference type="SUPFAM" id="SSF50974">
    <property type="entry name" value="Nitrous oxide reductase, N-terminal domain"/>
    <property type="match status" value="1"/>
</dbReference>